<feature type="transmembrane region" description="Helical" evidence="2">
    <location>
        <begin position="332"/>
        <end position="355"/>
    </location>
</feature>
<dbReference type="Pfam" id="PF07686">
    <property type="entry name" value="V-set"/>
    <property type="match status" value="1"/>
</dbReference>
<keyword evidence="2" id="KW-0472">Membrane</keyword>
<keyword evidence="2" id="KW-1133">Transmembrane helix</keyword>
<evidence type="ECO:0000256" key="2">
    <source>
        <dbReference type="SAM" id="Phobius"/>
    </source>
</evidence>
<evidence type="ECO:0000313" key="6">
    <source>
        <dbReference type="Proteomes" id="UP001479290"/>
    </source>
</evidence>
<feature type="domain" description="Ig-like" evidence="4">
    <location>
        <begin position="101"/>
        <end position="174"/>
    </location>
</feature>
<evidence type="ECO:0000259" key="4">
    <source>
        <dbReference type="PROSITE" id="PS50835"/>
    </source>
</evidence>
<feature type="signal peptide" evidence="3">
    <location>
        <begin position="1"/>
        <end position="20"/>
    </location>
</feature>
<name>A0AAW1ZL43_CULAL</name>
<organism evidence="5 6">
    <name type="scientific">Culter alburnus</name>
    <name type="common">Topmouth culter</name>
    <dbReference type="NCBI Taxonomy" id="194366"/>
    <lineage>
        <taxon>Eukaryota</taxon>
        <taxon>Metazoa</taxon>
        <taxon>Chordata</taxon>
        <taxon>Craniata</taxon>
        <taxon>Vertebrata</taxon>
        <taxon>Euteleostomi</taxon>
        <taxon>Actinopterygii</taxon>
        <taxon>Neopterygii</taxon>
        <taxon>Teleostei</taxon>
        <taxon>Ostariophysi</taxon>
        <taxon>Cypriniformes</taxon>
        <taxon>Xenocyprididae</taxon>
        <taxon>Xenocypridinae</taxon>
        <taxon>Culter</taxon>
    </lineage>
</organism>
<feature type="chain" id="PRO_5043889820" description="Ig-like domain-containing protein" evidence="3">
    <location>
        <begin position="21"/>
        <end position="427"/>
    </location>
</feature>
<keyword evidence="3" id="KW-0732">Signal</keyword>
<dbReference type="Gene3D" id="2.60.40.10">
    <property type="entry name" value="Immunoglobulins"/>
    <property type="match status" value="3"/>
</dbReference>
<dbReference type="InterPro" id="IPR003598">
    <property type="entry name" value="Ig_sub2"/>
</dbReference>
<dbReference type="Proteomes" id="UP001479290">
    <property type="component" value="Unassembled WGS sequence"/>
</dbReference>
<dbReference type="PANTHER" id="PTHR11422:SF6">
    <property type="entry name" value="HEMICENTIN-1 ISOFORM X1"/>
    <property type="match status" value="1"/>
</dbReference>
<evidence type="ECO:0000256" key="3">
    <source>
        <dbReference type="SAM" id="SignalP"/>
    </source>
</evidence>
<dbReference type="SMART" id="SM00408">
    <property type="entry name" value="IGc2"/>
    <property type="match status" value="2"/>
</dbReference>
<dbReference type="AlphaFoldDB" id="A0AAW1ZL43"/>
<gene>
    <name evidence="5" type="ORF">ABG768_008595</name>
</gene>
<dbReference type="PROSITE" id="PS50835">
    <property type="entry name" value="IG_LIKE"/>
    <property type="match status" value="2"/>
</dbReference>
<reference evidence="5 6" key="1">
    <citation type="submission" date="2024-05" db="EMBL/GenBank/DDBJ databases">
        <title>A high-quality chromosomal-level genome assembly of Topmouth culter (Culter alburnus).</title>
        <authorList>
            <person name="Zhao H."/>
        </authorList>
    </citation>
    <scope>NUCLEOTIDE SEQUENCE [LARGE SCALE GENOMIC DNA]</scope>
    <source>
        <strain evidence="5">CATC2023</strain>
        <tissue evidence="5">Muscle</tissue>
    </source>
</reference>
<dbReference type="InterPro" id="IPR036179">
    <property type="entry name" value="Ig-like_dom_sf"/>
</dbReference>
<dbReference type="InterPro" id="IPR007110">
    <property type="entry name" value="Ig-like_dom"/>
</dbReference>
<dbReference type="InterPro" id="IPR003599">
    <property type="entry name" value="Ig_sub"/>
</dbReference>
<dbReference type="PANTHER" id="PTHR11422">
    <property type="entry name" value="T-CELL SURFACE GLYCOPROTEIN CD4"/>
    <property type="match status" value="1"/>
</dbReference>
<accession>A0AAW1ZL43</accession>
<dbReference type="InterPro" id="IPR013783">
    <property type="entry name" value="Ig-like_fold"/>
</dbReference>
<dbReference type="InterPro" id="IPR013106">
    <property type="entry name" value="Ig_V-set"/>
</dbReference>
<feature type="domain" description="Ig-like" evidence="4">
    <location>
        <begin position="180"/>
        <end position="295"/>
    </location>
</feature>
<dbReference type="SUPFAM" id="SSF48726">
    <property type="entry name" value="Immunoglobulin"/>
    <property type="match status" value="3"/>
</dbReference>
<keyword evidence="6" id="KW-1185">Reference proteome</keyword>
<sequence length="427" mass="47251">MPTCKIFFLLLALFILCGECDEFVKYGQVGGEVSMDCGVDQNSDVEWKLGNTRIIYINGKSGTRRKGHSHLSDRVSVSGGTLKVSRLETRDSGVYSCNSGKQYTLHVVSVFAKPGPVLVQSSDAELHCDIGGNPNTEVQWQSPSNDKKDDKKQVIHLKSVSSKDDGQWTCLIKDDLKFSLKLTVVGLQTTAVEVSEGKGIALPCSLPQSVSQRVVGGKWMADHLPTVSFPTLTNLESKGLHWSGDNSSRVIFTSDQLNINYDVMLTNAQRSDEGKYVCTVEFEGGVKLTAETNLTVVAKPSVNTGGKKGSEKKGKTPAGGVTWKKEVFGLQLWIWIAVGASSVVLIVLIIVTVLVRQRNKRMKTRVKKLRSMRQPLTAKDYCRCRAESEVELVQQERPLPVPRQQRNPRTRTAGPNHTIENRREQDY</sequence>
<dbReference type="SMART" id="SM00409">
    <property type="entry name" value="IG"/>
    <property type="match status" value="3"/>
</dbReference>
<comment type="caution">
    <text evidence="5">The sequence shown here is derived from an EMBL/GenBank/DDBJ whole genome shotgun (WGS) entry which is preliminary data.</text>
</comment>
<proteinExistence type="predicted"/>
<protein>
    <recommendedName>
        <fullName evidence="4">Ig-like domain-containing protein</fullName>
    </recommendedName>
</protein>
<keyword evidence="2" id="KW-0812">Transmembrane</keyword>
<evidence type="ECO:0000313" key="5">
    <source>
        <dbReference type="EMBL" id="KAK9960760.1"/>
    </source>
</evidence>
<dbReference type="EMBL" id="JAWDJR010000016">
    <property type="protein sequence ID" value="KAK9960760.1"/>
    <property type="molecule type" value="Genomic_DNA"/>
</dbReference>
<feature type="region of interest" description="Disordered" evidence="1">
    <location>
        <begin position="395"/>
        <end position="427"/>
    </location>
</feature>
<evidence type="ECO:0000256" key="1">
    <source>
        <dbReference type="SAM" id="MobiDB-lite"/>
    </source>
</evidence>